<evidence type="ECO:0000313" key="1">
    <source>
        <dbReference type="EMBL" id="CAB4131030.1"/>
    </source>
</evidence>
<protein>
    <submittedName>
        <fullName evidence="1">Uncharacterized protein</fullName>
    </submittedName>
</protein>
<reference evidence="1" key="1">
    <citation type="submission" date="2020-04" db="EMBL/GenBank/DDBJ databases">
        <authorList>
            <person name="Chiriac C."/>
            <person name="Salcher M."/>
            <person name="Ghai R."/>
            <person name="Kavagutti S V."/>
        </authorList>
    </citation>
    <scope>NUCLEOTIDE SEQUENCE</scope>
</reference>
<name>A0A6J5LDL8_9CAUD</name>
<accession>A0A6J5LDL8</accession>
<gene>
    <name evidence="1" type="ORF">UFOVP123_53</name>
</gene>
<dbReference type="EMBL" id="LR796244">
    <property type="protein sequence ID" value="CAB4131030.1"/>
    <property type="molecule type" value="Genomic_DNA"/>
</dbReference>
<organism evidence="1">
    <name type="scientific">uncultured Caudovirales phage</name>
    <dbReference type="NCBI Taxonomy" id="2100421"/>
    <lineage>
        <taxon>Viruses</taxon>
        <taxon>Duplodnaviria</taxon>
        <taxon>Heunggongvirae</taxon>
        <taxon>Uroviricota</taxon>
        <taxon>Caudoviricetes</taxon>
        <taxon>Peduoviridae</taxon>
        <taxon>Maltschvirus</taxon>
        <taxon>Maltschvirus maltsch</taxon>
    </lineage>
</organism>
<proteinExistence type="predicted"/>
<sequence>MSAAAMTPRKDGDLLLRVLAWPAADDLSPLALASQ</sequence>